<dbReference type="CDD" id="cd13401">
    <property type="entry name" value="Slt70-like"/>
    <property type="match status" value="1"/>
</dbReference>
<accession>A0A8B6M6Z8</accession>
<dbReference type="InterPro" id="IPR023346">
    <property type="entry name" value="Lysozyme-like_dom_sf"/>
</dbReference>
<keyword evidence="3" id="KW-0732">Signal</keyword>
<dbReference type="InterPro" id="IPR008258">
    <property type="entry name" value="Transglycosylase_SLT_dom_1"/>
</dbReference>
<reference evidence="5 6" key="1">
    <citation type="submission" date="2019-05" db="EMBL/GenBank/DDBJ databases">
        <authorList>
            <person name="Farhan Ul Haque M."/>
        </authorList>
    </citation>
    <scope>NUCLEOTIDE SEQUENCE [LARGE SCALE GENOMIC DNA]</scope>
    <source>
        <strain evidence="5">2</strain>
    </source>
</reference>
<evidence type="ECO:0000256" key="2">
    <source>
        <dbReference type="ARBA" id="ARBA00009387"/>
    </source>
</evidence>
<dbReference type="EMBL" id="CABFMQ020000076">
    <property type="protein sequence ID" value="VTZ49852.1"/>
    <property type="molecule type" value="Genomic_DNA"/>
</dbReference>
<dbReference type="Gene3D" id="1.25.20.10">
    <property type="entry name" value="Bacterial muramidases"/>
    <property type="match status" value="1"/>
</dbReference>
<dbReference type="PANTHER" id="PTHR37423">
    <property type="entry name" value="SOLUBLE LYTIC MUREIN TRANSGLYCOSYLASE-RELATED"/>
    <property type="match status" value="1"/>
</dbReference>
<dbReference type="SUPFAM" id="SSF48435">
    <property type="entry name" value="Bacterial muramidases"/>
    <property type="match status" value="1"/>
</dbReference>
<organism evidence="5 6">
    <name type="scientific">Methylocella tundrae</name>
    <dbReference type="NCBI Taxonomy" id="227605"/>
    <lineage>
        <taxon>Bacteria</taxon>
        <taxon>Pseudomonadati</taxon>
        <taxon>Pseudomonadota</taxon>
        <taxon>Alphaproteobacteria</taxon>
        <taxon>Hyphomicrobiales</taxon>
        <taxon>Beijerinckiaceae</taxon>
        <taxon>Methylocella</taxon>
    </lineage>
</organism>
<keyword evidence="6" id="KW-1185">Reference proteome</keyword>
<comment type="caution">
    <text evidence="5">The sequence shown here is derived from an EMBL/GenBank/DDBJ whole genome shotgun (WGS) entry which is preliminary data.</text>
</comment>
<comment type="similarity">
    <text evidence="2">Belongs to the virb1 family.</text>
</comment>
<feature type="domain" description="Transglycosylase SLT" evidence="4">
    <location>
        <begin position="591"/>
        <end position="693"/>
    </location>
</feature>
<comment type="similarity">
    <text evidence="1">Belongs to the transglycosylase Slt family.</text>
</comment>
<evidence type="ECO:0000256" key="3">
    <source>
        <dbReference type="ARBA" id="ARBA00022729"/>
    </source>
</evidence>
<dbReference type="Gene3D" id="1.10.530.10">
    <property type="match status" value="1"/>
</dbReference>
<dbReference type="Proteomes" id="UP000485880">
    <property type="component" value="Unassembled WGS sequence"/>
</dbReference>
<gene>
    <name evidence="5" type="ORF">MPC4_20062</name>
</gene>
<evidence type="ECO:0000313" key="5">
    <source>
        <dbReference type="EMBL" id="VTZ49852.1"/>
    </source>
</evidence>
<dbReference type="Pfam" id="PF01464">
    <property type="entry name" value="SLT"/>
    <property type="match status" value="1"/>
</dbReference>
<evidence type="ECO:0000256" key="1">
    <source>
        <dbReference type="ARBA" id="ARBA00007734"/>
    </source>
</evidence>
<evidence type="ECO:0000313" key="6">
    <source>
        <dbReference type="Proteomes" id="UP000485880"/>
    </source>
</evidence>
<evidence type="ECO:0000259" key="4">
    <source>
        <dbReference type="Pfam" id="PF01464"/>
    </source>
</evidence>
<dbReference type="GO" id="GO:0004553">
    <property type="term" value="F:hydrolase activity, hydrolyzing O-glycosyl compounds"/>
    <property type="evidence" value="ECO:0007669"/>
    <property type="project" value="InterPro"/>
</dbReference>
<proteinExistence type="inferred from homology"/>
<dbReference type="AlphaFoldDB" id="A0A8B6M6Z8"/>
<name>A0A8B6M6Z8_METTU</name>
<dbReference type="GO" id="GO:0042597">
    <property type="term" value="C:periplasmic space"/>
    <property type="evidence" value="ECO:0007669"/>
    <property type="project" value="InterPro"/>
</dbReference>
<dbReference type="InterPro" id="IPR008939">
    <property type="entry name" value="Lytic_TGlycosylase_superhlx_U"/>
</dbReference>
<dbReference type="PANTHER" id="PTHR37423:SF2">
    <property type="entry name" value="MEMBRANE-BOUND LYTIC MUREIN TRANSGLYCOSYLASE C"/>
    <property type="match status" value="1"/>
</dbReference>
<protein>
    <submittedName>
        <fullName evidence="5">Lytic transglycosylase</fullName>
    </submittedName>
</protein>
<sequence>MTRIDRGMLTRSYLFSPPRVRLIGSSLSGPRLNGARLAIGIGALALGLSGAYVKQKGVGLSPSDWPEPIRALLAPEPRFAPPAVPFLREEAPDEDDADIGARPEAPPVNLTAAAHELGRDLAGFKEAISFYKSGDLAGGDAAAKAATDPIVQTALEWIALRTFSRESGFDRMQAFIAAHPSWPAQGWLRKLSEEALFGDRKKSALIKSYFSTSEPQTPAGKLALARALKDDGKSAEAAALVRGVWREADLNAALEAKIRADFGSYLEKADHKYRAERLLYKEQTANAMRAAILAGPDVVALARARAAVIAEAPSDKLLAAVPAPLRADAGYKFAMIQKLRRADKISEAVALMLAAPRDPIVLINGDEWWVERRLLARKLLDRGDAKTAYKICAEHSAMTREMQIEAEFHAGWIALRFLNDAARAAAHFDTLIKLAATPMSRARAAYWRGRAAEASANPDAAGTAKAFYQQAATHPATYYGQLSREKLGLSAAPIRMPATEAAGEARDPSVKVIELLYAVGEKALAYPLVLEAARHLEDPAQVAALAKVVARQQDAHVSLTVGKIASQRGIALDELAFPTYGVPAFQPLPNSADPSVVYSIARQESAFDTSAVSSAGAKGLMQMIAATARTTAQRAGVAFDESRLTADAAFNAQLAAAHLGQLLAENRGSYILAFASYNAGGKRVKQWLDAYGDPRKPGVDAIDWVERIPFTETRNYVQRVMENLNIYRIRFTAAPMQRAEAEANP</sequence>
<dbReference type="SUPFAM" id="SSF53955">
    <property type="entry name" value="Lysozyme-like"/>
    <property type="match status" value="1"/>
</dbReference>